<comment type="subcellular location">
    <subcellularLocation>
        <location evidence="1">Virion</location>
    </subcellularLocation>
</comment>
<evidence type="ECO:0000256" key="1">
    <source>
        <dbReference type="ARBA" id="ARBA00004328"/>
    </source>
</evidence>
<reference evidence="4" key="1">
    <citation type="journal article" date="2017" name="Virus Res.">
        <title>Complete genomic characterisation of two novel poxviruses (WKPV and EKPV) from western and eastern grey kangaroos.</title>
        <authorList>
            <person name="Bennett M."/>
            <person name="Tu S.L."/>
            <person name="Upton C."/>
            <person name="McArtor C."/>
            <person name="Gillett A."/>
            <person name="Laird T."/>
            <person name="O'Dea M."/>
        </authorList>
    </citation>
    <scope>NUCLEOTIDE SEQUENCE [LARGE SCALE GENOMIC DNA]</scope>
    <source>
        <strain evidence="4">Western Australia</strain>
    </source>
</reference>
<sequence length="893" mass="101819">MMPISNVVTLDQFESSEYLFKLLTSILPSLCLDYKVDRTILRTFVHGFDVIHNDDLLELVDDRAMAASLQQLGINYLLSRSNASTINLFPVVLSPGEIVLSERKYANPYTNPIPCSLGFTDMPLFTRELLVMRTSSFEAHARYFGGYVRPEGPTPEIRTPFTFPDFSFENNYLHTLTYPYVVGDNVSTFKARTVDGVMVPKDLYNLLNVRALLDDMSRPVFDRNFRIEEAAERNNVRYVVNPVVDTELTTMPFKYLLMFFQHFSMAYHLRGLTYRGYRLESDNQTLVSFLASLRYQEEVKYLKQTDLGVRTADSATLTIRRGNRIDNEIITIPGVEFLVVGNRYQHYITMLSMVARMRAGKQLVAEHVSLFWDGIDYEEYKRMKFTDMLFYGSACYLFALYDRNDITYCSMLNDVLRHGETPRRICVLPRFIYNRTIPQLVAEILESINSISIRDFPRYDARDLKHIGLSDNGFMQFFQMLRLVGNKPAPVAVKEVMMAYAGIKMADSGPPYHINSESYRTFVMLLFRAMGFSVAVNRYVVSSHNYTTYSISPRVSKQHLTSMLAKASCSQSETEKLLSSAHDLVSFMLSVGRSRDRFRSASARRFYGGASGAPDGAEPPETTVQFVTPINILDRINVKGILSATALNEMVEADLFMPENLSFRHNLDQLIESRDLSGRSITHIMPLSMLDRLVTSAGAGTVSVGDLINNIDESAGECDATNELVEMINSALRDNYARDATQLTAYAINSVAASSEKQMTNVRRSTCRMAGIFKDLAMSIYAIERIFKAKLSDEVKAEILEKYKEFTDLSRSLYQDLIALEHLKTLLYIIKRSGRSIDEAEIGPEEIRRSYELVRPKIVRLTTYYNEINRAYFEHMKKLMNLSDSGTVTFDTE</sequence>
<evidence type="ECO:0000256" key="3">
    <source>
        <dbReference type="ARBA" id="ARBA00025267"/>
    </source>
</evidence>
<dbReference type="Proteomes" id="UP000318778">
    <property type="component" value="Segment"/>
</dbReference>
<dbReference type="Pfam" id="PF03395">
    <property type="entry name" value="Pox_P4A"/>
    <property type="match status" value="1"/>
</dbReference>
<keyword evidence="5" id="KW-1185">Reference proteome</keyword>
<proteinExistence type="predicted"/>
<keyword evidence="2" id="KW-0946">Virion</keyword>
<name>A0A2C9DSR3_9POXV</name>
<evidence type="ECO:0000313" key="4">
    <source>
        <dbReference type="EMBL" id="ATI21046.1"/>
    </source>
</evidence>
<dbReference type="GO" id="GO:0005198">
    <property type="term" value="F:structural molecule activity"/>
    <property type="evidence" value="ECO:0007669"/>
    <property type="project" value="InterPro"/>
</dbReference>
<comment type="function">
    <text evidence="3">Core protein 4a is the most abundant virion protein. Major component of the virion core that undergoes proteolytic processing during the immature virion (IV) to mature virion (MV) transition.</text>
</comment>
<evidence type="ECO:0000313" key="5">
    <source>
        <dbReference type="Proteomes" id="UP000318778"/>
    </source>
</evidence>
<protein>
    <submittedName>
        <fullName evidence="4">P4a</fullName>
    </submittedName>
</protein>
<dbReference type="InterPro" id="IPR005058">
    <property type="entry name" value="Poxvirus_P4A"/>
</dbReference>
<accession>A0A2C9DSR3</accession>
<evidence type="ECO:0000256" key="2">
    <source>
        <dbReference type="ARBA" id="ARBA00022844"/>
    </source>
</evidence>
<organism evidence="4">
    <name type="scientific">Western grey kangaroopox virus</name>
    <dbReference type="NCBI Taxonomy" id="1566307"/>
    <lineage>
        <taxon>Viruses</taxon>
        <taxon>Varidnaviria</taxon>
        <taxon>Bamfordvirae</taxon>
        <taxon>Nucleocytoviricota</taxon>
        <taxon>Pokkesviricetes</taxon>
        <taxon>Chitovirales</taxon>
        <taxon>Poxviridae</taxon>
        <taxon>Chordopoxvirinae</taxon>
        <taxon>Macropopoxvirus</taxon>
        <taxon>Macropopoxvirus mfuliginosuspox</taxon>
        <taxon>Western kangaroopox virus</taxon>
    </lineage>
</organism>
<dbReference type="EMBL" id="MF467280">
    <property type="protein sequence ID" value="ATI21046.1"/>
    <property type="molecule type" value="Genomic_DNA"/>
</dbReference>
<dbReference type="GO" id="GO:0044423">
    <property type="term" value="C:virion component"/>
    <property type="evidence" value="ECO:0007669"/>
    <property type="project" value="UniProtKB-KW"/>
</dbReference>